<reference evidence="2 3" key="1">
    <citation type="submission" date="2006-02" db="EMBL/GenBank/DDBJ databases">
        <authorList>
            <person name="Amann R."/>
            <person name="Ferriera S."/>
            <person name="Johnson J."/>
            <person name="Kravitz S."/>
            <person name="Halpern A."/>
            <person name="Remington K."/>
            <person name="Beeson K."/>
            <person name="Tran B."/>
            <person name="Rogers Y.-H."/>
            <person name="Friedman R."/>
            <person name="Venter J.C."/>
        </authorList>
    </citation>
    <scope>NUCLEOTIDE SEQUENCE [LARGE SCALE GENOMIC DNA]</scope>
    <source>
        <strain evidence="2 3">DSM 3645</strain>
    </source>
</reference>
<name>A3ZN00_9BACT</name>
<keyword evidence="1" id="KW-1133">Transmembrane helix</keyword>
<evidence type="ECO:0000313" key="3">
    <source>
        <dbReference type="Proteomes" id="UP000004358"/>
    </source>
</evidence>
<dbReference type="Proteomes" id="UP000004358">
    <property type="component" value="Unassembled WGS sequence"/>
</dbReference>
<keyword evidence="1" id="KW-0812">Transmembrane</keyword>
<gene>
    <name evidence="2" type="ORF">DSM3645_01405</name>
</gene>
<evidence type="ECO:0000256" key="1">
    <source>
        <dbReference type="SAM" id="Phobius"/>
    </source>
</evidence>
<dbReference type="AlphaFoldDB" id="A3ZN00"/>
<organism evidence="2 3">
    <name type="scientific">Blastopirellula marina DSM 3645</name>
    <dbReference type="NCBI Taxonomy" id="314230"/>
    <lineage>
        <taxon>Bacteria</taxon>
        <taxon>Pseudomonadati</taxon>
        <taxon>Planctomycetota</taxon>
        <taxon>Planctomycetia</taxon>
        <taxon>Pirellulales</taxon>
        <taxon>Pirellulaceae</taxon>
        <taxon>Blastopirellula</taxon>
    </lineage>
</organism>
<proteinExistence type="predicted"/>
<evidence type="ECO:0000313" key="2">
    <source>
        <dbReference type="EMBL" id="EAQ82329.1"/>
    </source>
</evidence>
<feature type="transmembrane region" description="Helical" evidence="1">
    <location>
        <begin position="103"/>
        <end position="123"/>
    </location>
</feature>
<comment type="caution">
    <text evidence="2">The sequence shown here is derived from an EMBL/GenBank/DDBJ whole genome shotgun (WGS) entry which is preliminary data.</text>
</comment>
<dbReference type="EMBL" id="AANZ01000002">
    <property type="protein sequence ID" value="EAQ82329.1"/>
    <property type="molecule type" value="Genomic_DNA"/>
</dbReference>
<dbReference type="HOGENOM" id="CLU_1944547_0_0_0"/>
<sequence>MINLDQDVLDAKGFTLSGKQQFSSTVHDYTDHLLERSLQYGNVDKADGLPVEVTHDHVRASAQSLTTADSRMAPSKWLIAAHVSEYLSTAAAGVGGGHLDEQWGIITFGLGISAAVLLVVIRLTKGKEA</sequence>
<dbReference type="STRING" id="314230.DSM3645_01405"/>
<keyword evidence="1" id="KW-0472">Membrane</keyword>
<protein>
    <submittedName>
        <fullName evidence="2">Uncharacterized protein</fullName>
    </submittedName>
</protein>
<accession>A3ZN00</accession>